<proteinExistence type="predicted"/>
<dbReference type="AlphaFoldDB" id="A0A2P2NSI3"/>
<evidence type="ECO:0000313" key="1">
    <source>
        <dbReference type="EMBL" id="MBX45405.1"/>
    </source>
</evidence>
<sequence length="67" mass="7645">MLFLAPHSTMVQFVLFSSFSKQNFLEEFGEMQLLHSCPNQTVRAGMDIFQERAGPQIDLETVMSVSF</sequence>
<protein>
    <submittedName>
        <fullName evidence="1">Uncharacterized protein</fullName>
    </submittedName>
</protein>
<accession>A0A2P2NSI3</accession>
<organism evidence="1">
    <name type="scientific">Rhizophora mucronata</name>
    <name type="common">Asiatic mangrove</name>
    <dbReference type="NCBI Taxonomy" id="61149"/>
    <lineage>
        <taxon>Eukaryota</taxon>
        <taxon>Viridiplantae</taxon>
        <taxon>Streptophyta</taxon>
        <taxon>Embryophyta</taxon>
        <taxon>Tracheophyta</taxon>
        <taxon>Spermatophyta</taxon>
        <taxon>Magnoliopsida</taxon>
        <taxon>eudicotyledons</taxon>
        <taxon>Gunneridae</taxon>
        <taxon>Pentapetalae</taxon>
        <taxon>rosids</taxon>
        <taxon>fabids</taxon>
        <taxon>Malpighiales</taxon>
        <taxon>Rhizophoraceae</taxon>
        <taxon>Rhizophora</taxon>
    </lineage>
</organism>
<reference evidence="1" key="1">
    <citation type="submission" date="2018-02" db="EMBL/GenBank/DDBJ databases">
        <title>Rhizophora mucronata_Transcriptome.</title>
        <authorList>
            <person name="Meera S.P."/>
            <person name="Sreeshan A."/>
            <person name="Augustine A."/>
        </authorList>
    </citation>
    <scope>NUCLEOTIDE SEQUENCE</scope>
    <source>
        <tissue evidence="1">Leaf</tissue>
    </source>
</reference>
<dbReference type="EMBL" id="GGEC01064921">
    <property type="protein sequence ID" value="MBX45405.1"/>
    <property type="molecule type" value="Transcribed_RNA"/>
</dbReference>
<name>A0A2P2NSI3_RHIMU</name>